<sequence length="76" mass="8973">MNKKMKHLMVGAVIVMLTMFTGSLVYANAMNDYNQDDYSYSQRHRGSRQGMMRQHQRMTTQMNHCHDSMDSNGYYQ</sequence>
<dbReference type="Proteomes" id="UP000288490">
    <property type="component" value="Unassembled WGS sequence"/>
</dbReference>
<dbReference type="RefSeq" id="WP_125957668.1">
    <property type="nucleotide sequence ID" value="NZ_JAQEJV010000005.1"/>
</dbReference>
<feature type="signal peptide" evidence="2">
    <location>
        <begin position="1"/>
        <end position="27"/>
    </location>
</feature>
<reference evidence="3 4" key="1">
    <citation type="submission" date="2017-05" db="EMBL/GenBank/DDBJ databases">
        <title>Vagococcus spp. assemblies.</title>
        <authorList>
            <person name="Gulvik C.A."/>
        </authorList>
    </citation>
    <scope>NUCLEOTIDE SEQUENCE [LARGE SCALE GENOMIC DNA]</scope>
    <source>
        <strain evidence="3 4">SS1994</strain>
    </source>
</reference>
<protein>
    <submittedName>
        <fullName evidence="3">Uncharacterized protein</fullName>
    </submittedName>
</protein>
<dbReference type="EMBL" id="NGJT01000010">
    <property type="protein sequence ID" value="RST94048.1"/>
    <property type="molecule type" value="Genomic_DNA"/>
</dbReference>
<evidence type="ECO:0000256" key="1">
    <source>
        <dbReference type="SAM" id="MobiDB-lite"/>
    </source>
</evidence>
<evidence type="ECO:0000256" key="2">
    <source>
        <dbReference type="SAM" id="SignalP"/>
    </source>
</evidence>
<feature type="region of interest" description="Disordered" evidence="1">
    <location>
        <begin position="40"/>
        <end position="76"/>
    </location>
</feature>
<dbReference type="AlphaFoldDB" id="A0A429ZK22"/>
<evidence type="ECO:0000313" key="4">
    <source>
        <dbReference type="Proteomes" id="UP000288490"/>
    </source>
</evidence>
<evidence type="ECO:0000313" key="3">
    <source>
        <dbReference type="EMBL" id="RST94048.1"/>
    </source>
</evidence>
<comment type="caution">
    <text evidence="3">The sequence shown here is derived from an EMBL/GenBank/DDBJ whole genome shotgun (WGS) entry which is preliminary data.</text>
</comment>
<organism evidence="3 4">
    <name type="scientific">Vagococcus bubulae</name>
    <dbReference type="NCBI Taxonomy" id="1977868"/>
    <lineage>
        <taxon>Bacteria</taxon>
        <taxon>Bacillati</taxon>
        <taxon>Bacillota</taxon>
        <taxon>Bacilli</taxon>
        <taxon>Lactobacillales</taxon>
        <taxon>Enterococcaceae</taxon>
        <taxon>Vagococcus</taxon>
    </lineage>
</organism>
<keyword evidence="4" id="KW-1185">Reference proteome</keyword>
<keyword evidence="2" id="KW-0732">Signal</keyword>
<name>A0A429ZK22_9ENTE</name>
<accession>A0A429ZK22</accession>
<feature type="chain" id="PRO_5038708375" evidence="2">
    <location>
        <begin position="28"/>
        <end position="76"/>
    </location>
</feature>
<feature type="compositionally biased region" description="Low complexity" evidence="1">
    <location>
        <begin position="48"/>
        <end position="62"/>
    </location>
</feature>
<proteinExistence type="predicted"/>
<gene>
    <name evidence="3" type="ORF">CBF36_06625</name>
</gene>